<dbReference type="PROSITE" id="PS50011">
    <property type="entry name" value="PROTEIN_KINASE_DOM"/>
    <property type="match status" value="1"/>
</dbReference>
<dbReference type="Pfam" id="PF00069">
    <property type="entry name" value="Pkinase"/>
    <property type="match status" value="1"/>
</dbReference>
<gene>
    <name evidence="2" type="ORF">A1O3_06014</name>
</gene>
<accession>W9XYZ6</accession>
<dbReference type="SUPFAM" id="SSF56112">
    <property type="entry name" value="Protein kinase-like (PK-like)"/>
    <property type="match status" value="1"/>
</dbReference>
<proteinExistence type="predicted"/>
<dbReference type="OrthoDB" id="4062651at2759"/>
<protein>
    <recommendedName>
        <fullName evidence="1">Protein kinase domain-containing protein</fullName>
    </recommendedName>
</protein>
<dbReference type="InterPro" id="IPR011009">
    <property type="entry name" value="Kinase-like_dom_sf"/>
</dbReference>
<evidence type="ECO:0000313" key="2">
    <source>
        <dbReference type="EMBL" id="EXJ82201.1"/>
    </source>
</evidence>
<evidence type="ECO:0000259" key="1">
    <source>
        <dbReference type="PROSITE" id="PS50011"/>
    </source>
</evidence>
<dbReference type="GO" id="GO:0004672">
    <property type="term" value="F:protein kinase activity"/>
    <property type="evidence" value="ECO:0007669"/>
    <property type="project" value="InterPro"/>
</dbReference>
<comment type="caution">
    <text evidence="2">The sequence shown here is derived from an EMBL/GenBank/DDBJ whole genome shotgun (WGS) entry which is preliminary data.</text>
</comment>
<name>W9XYZ6_9EURO</name>
<feature type="domain" description="Protein kinase" evidence="1">
    <location>
        <begin position="1"/>
        <end position="68"/>
    </location>
</feature>
<feature type="non-terminal residue" evidence="2">
    <location>
        <position position="1"/>
    </location>
</feature>
<dbReference type="Gene3D" id="1.10.510.10">
    <property type="entry name" value="Transferase(Phosphotransferase) domain 1"/>
    <property type="match status" value="1"/>
</dbReference>
<dbReference type="RefSeq" id="XP_007734324.1">
    <property type="nucleotide sequence ID" value="XM_007736134.1"/>
</dbReference>
<feature type="non-terminal residue" evidence="2">
    <location>
        <position position="68"/>
    </location>
</feature>
<reference evidence="2 3" key="1">
    <citation type="submission" date="2013-03" db="EMBL/GenBank/DDBJ databases">
        <title>The Genome Sequence of Capronia epimyces CBS 606.96.</title>
        <authorList>
            <consortium name="The Broad Institute Genomics Platform"/>
            <person name="Cuomo C."/>
            <person name="de Hoog S."/>
            <person name="Gorbushina A."/>
            <person name="Walker B."/>
            <person name="Young S.K."/>
            <person name="Zeng Q."/>
            <person name="Gargeya S."/>
            <person name="Fitzgerald M."/>
            <person name="Haas B."/>
            <person name="Abouelleil A."/>
            <person name="Allen A.W."/>
            <person name="Alvarado L."/>
            <person name="Arachchi H.M."/>
            <person name="Berlin A.M."/>
            <person name="Chapman S.B."/>
            <person name="Gainer-Dewar J."/>
            <person name="Goldberg J."/>
            <person name="Griggs A."/>
            <person name="Gujja S."/>
            <person name="Hansen M."/>
            <person name="Howarth C."/>
            <person name="Imamovic A."/>
            <person name="Ireland A."/>
            <person name="Larimer J."/>
            <person name="McCowan C."/>
            <person name="Murphy C."/>
            <person name="Pearson M."/>
            <person name="Poon T.W."/>
            <person name="Priest M."/>
            <person name="Roberts A."/>
            <person name="Saif S."/>
            <person name="Shea T."/>
            <person name="Sisk P."/>
            <person name="Sykes S."/>
            <person name="Wortman J."/>
            <person name="Nusbaum C."/>
            <person name="Birren B."/>
        </authorList>
    </citation>
    <scope>NUCLEOTIDE SEQUENCE [LARGE SCALE GENOMIC DNA]</scope>
    <source>
        <strain evidence="2 3">CBS 606.96</strain>
    </source>
</reference>
<keyword evidence="3" id="KW-1185">Reference proteome</keyword>
<dbReference type="Proteomes" id="UP000019478">
    <property type="component" value="Unassembled WGS sequence"/>
</dbReference>
<dbReference type="EMBL" id="AMGY01000005">
    <property type="protein sequence ID" value="EXJ82201.1"/>
    <property type="molecule type" value="Genomic_DNA"/>
</dbReference>
<evidence type="ECO:0000313" key="3">
    <source>
        <dbReference type="Proteomes" id="UP000019478"/>
    </source>
</evidence>
<dbReference type="GeneID" id="19170124"/>
<dbReference type="AlphaFoldDB" id="W9XYZ6"/>
<organism evidence="2 3">
    <name type="scientific">Capronia epimyces CBS 606.96</name>
    <dbReference type="NCBI Taxonomy" id="1182542"/>
    <lineage>
        <taxon>Eukaryota</taxon>
        <taxon>Fungi</taxon>
        <taxon>Dikarya</taxon>
        <taxon>Ascomycota</taxon>
        <taxon>Pezizomycotina</taxon>
        <taxon>Eurotiomycetes</taxon>
        <taxon>Chaetothyriomycetidae</taxon>
        <taxon>Chaetothyriales</taxon>
        <taxon>Herpotrichiellaceae</taxon>
        <taxon>Capronia</taxon>
    </lineage>
</organism>
<dbReference type="HOGENOM" id="CLU_035264_5_1_1"/>
<dbReference type="InterPro" id="IPR000719">
    <property type="entry name" value="Prot_kinase_dom"/>
</dbReference>
<dbReference type="GO" id="GO:0005524">
    <property type="term" value="F:ATP binding"/>
    <property type="evidence" value="ECO:0007669"/>
    <property type="project" value="InterPro"/>
</dbReference>
<sequence length="68" mass="7480">QIAQDLARLHQSGIVWGDVKPENVLIDKAAHAWLVDFGGSSTDGWVDKHLAETVEGDLQGLRRLGEFL</sequence>